<name>A0A382LN72_9ZZZZ</name>
<organism evidence="1">
    <name type="scientific">marine metagenome</name>
    <dbReference type="NCBI Taxonomy" id="408172"/>
    <lineage>
        <taxon>unclassified sequences</taxon>
        <taxon>metagenomes</taxon>
        <taxon>ecological metagenomes</taxon>
    </lineage>
</organism>
<sequence length="34" mass="3811">MKSKLIFLLSLTFLFLFGSSSAGQEKDLDQDAFI</sequence>
<dbReference type="EMBL" id="UINC01087370">
    <property type="protein sequence ID" value="SVC36677.1"/>
    <property type="molecule type" value="Genomic_DNA"/>
</dbReference>
<proteinExistence type="predicted"/>
<evidence type="ECO:0000313" key="1">
    <source>
        <dbReference type="EMBL" id="SVC36677.1"/>
    </source>
</evidence>
<accession>A0A382LN72</accession>
<dbReference type="AlphaFoldDB" id="A0A382LN72"/>
<reference evidence="1" key="1">
    <citation type="submission" date="2018-05" db="EMBL/GenBank/DDBJ databases">
        <authorList>
            <person name="Lanie J.A."/>
            <person name="Ng W.-L."/>
            <person name="Kazmierczak K.M."/>
            <person name="Andrzejewski T.M."/>
            <person name="Davidsen T.M."/>
            <person name="Wayne K.J."/>
            <person name="Tettelin H."/>
            <person name="Glass J.I."/>
            <person name="Rusch D."/>
            <person name="Podicherti R."/>
            <person name="Tsui H.-C.T."/>
            <person name="Winkler M.E."/>
        </authorList>
    </citation>
    <scope>NUCLEOTIDE SEQUENCE</scope>
</reference>
<gene>
    <name evidence="1" type="ORF">METZ01_LOCUS289531</name>
</gene>
<protein>
    <submittedName>
        <fullName evidence="1">Uncharacterized protein</fullName>
    </submittedName>
</protein>